<sequence>MHVSSFVAPEDGWKWDLFSDIVVSFVVTIMASLLPSTLRNGEDTVGDYLLIGIWCLVLRFGGYGKWQSTFLLVGFIANQVNVIAHNVSKVDISSGQAVKQKALIGWNHPPGWVKLNTDGSIFHDGINISSTDILRNYADQ</sequence>
<protein>
    <submittedName>
        <fullName evidence="1">Uncharacterized protein</fullName>
    </submittedName>
</protein>
<keyword evidence="2" id="KW-1185">Reference proteome</keyword>
<dbReference type="AlphaFoldDB" id="A0A6A6L3B4"/>
<proteinExistence type="predicted"/>
<evidence type="ECO:0000313" key="2">
    <source>
        <dbReference type="Proteomes" id="UP000467840"/>
    </source>
</evidence>
<gene>
    <name evidence="1" type="ORF">GH714_013838</name>
</gene>
<reference evidence="1 2" key="1">
    <citation type="journal article" date="2020" name="Mol. Plant">
        <title>The Chromosome-Based Rubber Tree Genome Provides New Insights into Spurge Genome Evolution and Rubber Biosynthesis.</title>
        <authorList>
            <person name="Liu J."/>
            <person name="Shi C."/>
            <person name="Shi C.C."/>
            <person name="Li W."/>
            <person name="Zhang Q.J."/>
            <person name="Zhang Y."/>
            <person name="Li K."/>
            <person name="Lu H.F."/>
            <person name="Shi C."/>
            <person name="Zhu S.T."/>
            <person name="Xiao Z.Y."/>
            <person name="Nan H."/>
            <person name="Yue Y."/>
            <person name="Zhu X.G."/>
            <person name="Wu Y."/>
            <person name="Hong X.N."/>
            <person name="Fan G.Y."/>
            <person name="Tong Y."/>
            <person name="Zhang D."/>
            <person name="Mao C.L."/>
            <person name="Liu Y.L."/>
            <person name="Hao S.J."/>
            <person name="Liu W.Q."/>
            <person name="Lv M.Q."/>
            <person name="Zhang H.B."/>
            <person name="Liu Y."/>
            <person name="Hu-Tang G.R."/>
            <person name="Wang J.P."/>
            <person name="Wang J.H."/>
            <person name="Sun Y.H."/>
            <person name="Ni S.B."/>
            <person name="Chen W.B."/>
            <person name="Zhang X.C."/>
            <person name="Jiao Y.N."/>
            <person name="Eichler E.E."/>
            <person name="Li G.H."/>
            <person name="Liu X."/>
            <person name="Gao L.Z."/>
        </authorList>
    </citation>
    <scope>NUCLEOTIDE SEQUENCE [LARGE SCALE GENOMIC DNA]</scope>
    <source>
        <strain evidence="2">cv. GT1</strain>
        <tissue evidence="1">Leaf</tissue>
    </source>
</reference>
<dbReference type="Proteomes" id="UP000467840">
    <property type="component" value="Chromosome 7"/>
</dbReference>
<accession>A0A6A6L3B4</accession>
<organism evidence="1 2">
    <name type="scientific">Hevea brasiliensis</name>
    <name type="common">Para rubber tree</name>
    <name type="synonym">Siphonia brasiliensis</name>
    <dbReference type="NCBI Taxonomy" id="3981"/>
    <lineage>
        <taxon>Eukaryota</taxon>
        <taxon>Viridiplantae</taxon>
        <taxon>Streptophyta</taxon>
        <taxon>Embryophyta</taxon>
        <taxon>Tracheophyta</taxon>
        <taxon>Spermatophyta</taxon>
        <taxon>Magnoliopsida</taxon>
        <taxon>eudicotyledons</taxon>
        <taxon>Gunneridae</taxon>
        <taxon>Pentapetalae</taxon>
        <taxon>rosids</taxon>
        <taxon>fabids</taxon>
        <taxon>Malpighiales</taxon>
        <taxon>Euphorbiaceae</taxon>
        <taxon>Crotonoideae</taxon>
        <taxon>Micrandreae</taxon>
        <taxon>Hevea</taxon>
    </lineage>
</organism>
<comment type="caution">
    <text evidence="1">The sequence shown here is derived from an EMBL/GenBank/DDBJ whole genome shotgun (WGS) entry which is preliminary data.</text>
</comment>
<dbReference type="EMBL" id="JAAGAX010000013">
    <property type="protein sequence ID" value="KAF2294623.1"/>
    <property type="molecule type" value="Genomic_DNA"/>
</dbReference>
<name>A0A6A6L3B4_HEVBR</name>
<evidence type="ECO:0000313" key="1">
    <source>
        <dbReference type="EMBL" id="KAF2294623.1"/>
    </source>
</evidence>